<keyword evidence="5" id="KW-0547">Nucleotide-binding</keyword>
<dbReference type="PANTHER" id="PTHR43394">
    <property type="entry name" value="ATP-DEPENDENT PERMEASE MDL1, MITOCHONDRIAL"/>
    <property type="match status" value="1"/>
</dbReference>
<keyword evidence="7 14" id="KW-0067">ATP-binding</keyword>
<dbReference type="PANTHER" id="PTHR43394:SF1">
    <property type="entry name" value="ATP-BINDING CASSETTE SUB-FAMILY B MEMBER 10, MITOCHONDRIAL"/>
    <property type="match status" value="1"/>
</dbReference>
<organism evidence="14 15">
    <name type="scientific">Falsiroseomonas stagni DSM 19981</name>
    <dbReference type="NCBI Taxonomy" id="1123062"/>
    <lineage>
        <taxon>Bacteria</taxon>
        <taxon>Pseudomonadati</taxon>
        <taxon>Pseudomonadota</taxon>
        <taxon>Alphaproteobacteria</taxon>
        <taxon>Acetobacterales</taxon>
        <taxon>Roseomonadaceae</taxon>
        <taxon>Falsiroseomonas</taxon>
    </lineage>
</organism>
<dbReference type="InterPro" id="IPR039421">
    <property type="entry name" value="Type_1_exporter"/>
</dbReference>
<dbReference type="InterPro" id="IPR005074">
    <property type="entry name" value="Peptidase_C39"/>
</dbReference>
<evidence type="ECO:0000313" key="14">
    <source>
        <dbReference type="EMBL" id="SFK99248.1"/>
    </source>
</evidence>
<keyword evidence="3" id="KW-1003">Cell membrane</keyword>
<dbReference type="GO" id="GO:0005886">
    <property type="term" value="C:plasma membrane"/>
    <property type="evidence" value="ECO:0007669"/>
    <property type="project" value="UniProtKB-SubCell"/>
</dbReference>
<dbReference type="GO" id="GO:0005524">
    <property type="term" value="F:ATP binding"/>
    <property type="evidence" value="ECO:0007669"/>
    <property type="project" value="UniProtKB-KW"/>
</dbReference>
<feature type="domain" description="Peptidase C39" evidence="13">
    <location>
        <begin position="10"/>
        <end position="129"/>
    </location>
</feature>
<dbReference type="Gene3D" id="1.20.1560.10">
    <property type="entry name" value="ABC transporter type 1, transmembrane domain"/>
    <property type="match status" value="1"/>
</dbReference>
<evidence type="ECO:0000313" key="15">
    <source>
        <dbReference type="Proteomes" id="UP000199473"/>
    </source>
</evidence>
<dbReference type="InterPro" id="IPR027417">
    <property type="entry name" value="P-loop_NTPase"/>
</dbReference>
<dbReference type="PROSITE" id="PS50893">
    <property type="entry name" value="ABC_TRANSPORTER_2"/>
    <property type="match status" value="1"/>
</dbReference>
<evidence type="ECO:0000256" key="8">
    <source>
        <dbReference type="ARBA" id="ARBA00022989"/>
    </source>
</evidence>
<gene>
    <name evidence="14" type="ORF">SAMN02745775_113106</name>
</gene>
<dbReference type="GO" id="GO:0016887">
    <property type="term" value="F:ATP hydrolysis activity"/>
    <property type="evidence" value="ECO:0007669"/>
    <property type="project" value="InterPro"/>
</dbReference>
<accession>A0A1I4E073</accession>
<dbReference type="GO" id="GO:0015421">
    <property type="term" value="F:ABC-type oligopeptide transporter activity"/>
    <property type="evidence" value="ECO:0007669"/>
    <property type="project" value="TreeGrafter"/>
</dbReference>
<evidence type="ECO:0000256" key="5">
    <source>
        <dbReference type="ARBA" id="ARBA00022741"/>
    </source>
</evidence>
<dbReference type="InterPro" id="IPR003439">
    <property type="entry name" value="ABC_transporter-like_ATP-bd"/>
</dbReference>
<evidence type="ECO:0000256" key="4">
    <source>
        <dbReference type="ARBA" id="ARBA00022692"/>
    </source>
</evidence>
<dbReference type="GO" id="GO:0008233">
    <property type="term" value="F:peptidase activity"/>
    <property type="evidence" value="ECO:0007669"/>
    <property type="project" value="InterPro"/>
</dbReference>
<evidence type="ECO:0000256" key="9">
    <source>
        <dbReference type="ARBA" id="ARBA00023136"/>
    </source>
</evidence>
<dbReference type="Pfam" id="PF00664">
    <property type="entry name" value="ABC_membrane"/>
    <property type="match status" value="1"/>
</dbReference>
<dbReference type="Pfam" id="PF00005">
    <property type="entry name" value="ABC_tran"/>
    <property type="match status" value="1"/>
</dbReference>
<dbReference type="PROSITE" id="PS00211">
    <property type="entry name" value="ABC_TRANSPORTER_1"/>
    <property type="match status" value="1"/>
</dbReference>
<feature type="transmembrane region" description="Helical" evidence="10">
    <location>
        <begin position="157"/>
        <end position="175"/>
    </location>
</feature>
<sequence length="713" mass="77190">MAMRTPTILQVEAAECGAAALGIIAAHHGLWLTLEDLRARCGVSRDGSKAQHIVAAARELGFEVRAVRCEPEALEQADCPAILHWGMDHFLVLEGKSGGLWCVNDPARGRRRVDDRELRRQFSGVLLMMKPGPDFQRGGSAPSALRGLADRLKGGSAAVWLAIGISLMLAVPGVLQPSFRQVFLDRVMSAGIVAWLWPIVLVVFGAGLFAALCTWMQKTLQHNLETRVAVRGGIEFMERVLRLPLSFYGQRGAAGIADRVMLNDRVAGTVAREIGGTMLALIMAVTYLAVLVLFDWRLGLVSALGAATLGLALLLLSARLREDQQRLLNEQGLEDAEAKQGLRMIDSYRASGTEALLFDRLTARRARALNLRQSLMLGRAALKYLPGLVTTIAAAAAIAVGGGLIIDGQMSIGALVAFLFLQSAFLAPVGRLVQLGPRLQEAGANLRLLDDTLRHPLSEEFTKPPPAPRLIRRLQGKVELRDVTFGHSRRAAPLITGVSLVIEPGERVGIVGASGSGKSTLALLAAGLHEPWSGEVLLDDKPIRDIPRAVLRQSVQVVDQNGFLFTGTVRDNIAMWDPTVSEERLHAAARNAVIHDFILDRREGYAFPVAGGGTNLSGGQRARIEIARALVQDPRILVFDEATAALDDETEAELLSNIRRRGATMLVIAHRLAPLRDCDRVVVMERGRIVEMGPPGELAARRGAFARLMLQEA</sequence>
<dbReference type="Proteomes" id="UP000199473">
    <property type="component" value="Unassembled WGS sequence"/>
</dbReference>
<keyword evidence="15" id="KW-1185">Reference proteome</keyword>
<dbReference type="FunFam" id="3.40.50.300:FF:000299">
    <property type="entry name" value="ABC transporter ATP-binding protein/permease"/>
    <property type="match status" value="1"/>
</dbReference>
<dbReference type="Pfam" id="PF03412">
    <property type="entry name" value="Peptidase_C39"/>
    <property type="match status" value="1"/>
</dbReference>
<evidence type="ECO:0000256" key="3">
    <source>
        <dbReference type="ARBA" id="ARBA00022475"/>
    </source>
</evidence>
<dbReference type="SMART" id="SM00382">
    <property type="entry name" value="AAA"/>
    <property type="match status" value="1"/>
</dbReference>
<dbReference type="InterPro" id="IPR011527">
    <property type="entry name" value="ABC1_TM_dom"/>
</dbReference>
<dbReference type="PROSITE" id="PS50929">
    <property type="entry name" value="ABC_TM1F"/>
    <property type="match status" value="1"/>
</dbReference>
<dbReference type="OrthoDB" id="5288404at2"/>
<dbReference type="Gene3D" id="3.40.50.300">
    <property type="entry name" value="P-loop containing nucleotide triphosphate hydrolases"/>
    <property type="match status" value="1"/>
</dbReference>
<dbReference type="PROSITE" id="PS50990">
    <property type="entry name" value="PEPTIDASE_C39"/>
    <property type="match status" value="1"/>
</dbReference>
<evidence type="ECO:0000256" key="6">
    <source>
        <dbReference type="ARBA" id="ARBA00022801"/>
    </source>
</evidence>
<dbReference type="InterPro" id="IPR003593">
    <property type="entry name" value="AAA+_ATPase"/>
</dbReference>
<feature type="domain" description="ABC transmembrane type-1" evidence="12">
    <location>
        <begin position="160"/>
        <end position="441"/>
    </location>
</feature>
<feature type="transmembrane region" description="Helical" evidence="10">
    <location>
        <begin position="412"/>
        <end position="433"/>
    </location>
</feature>
<feature type="domain" description="ABC transporter" evidence="11">
    <location>
        <begin position="478"/>
        <end position="711"/>
    </location>
</feature>
<dbReference type="EMBL" id="FOSQ01000013">
    <property type="protein sequence ID" value="SFK99248.1"/>
    <property type="molecule type" value="Genomic_DNA"/>
</dbReference>
<keyword evidence="6" id="KW-0378">Hydrolase</keyword>
<dbReference type="InterPro" id="IPR017871">
    <property type="entry name" value="ABC_transporter-like_CS"/>
</dbReference>
<comment type="subcellular location">
    <subcellularLocation>
        <location evidence="1">Cell membrane</location>
        <topology evidence="1">Multi-pass membrane protein</topology>
    </subcellularLocation>
</comment>
<protein>
    <submittedName>
        <fullName evidence="14">NHLM bacteriocin system ABC transporter, peptidase/ATP-binding protein</fullName>
    </submittedName>
</protein>
<feature type="transmembrane region" description="Helical" evidence="10">
    <location>
        <begin position="274"/>
        <end position="294"/>
    </location>
</feature>
<dbReference type="GO" id="GO:0006508">
    <property type="term" value="P:proteolysis"/>
    <property type="evidence" value="ECO:0007669"/>
    <property type="project" value="InterPro"/>
</dbReference>
<evidence type="ECO:0000256" key="2">
    <source>
        <dbReference type="ARBA" id="ARBA00022448"/>
    </source>
</evidence>
<proteinExistence type="predicted"/>
<evidence type="ECO:0000259" key="13">
    <source>
        <dbReference type="PROSITE" id="PS50990"/>
    </source>
</evidence>
<dbReference type="SUPFAM" id="SSF90123">
    <property type="entry name" value="ABC transporter transmembrane region"/>
    <property type="match status" value="1"/>
</dbReference>
<keyword evidence="9 10" id="KW-0472">Membrane</keyword>
<dbReference type="AlphaFoldDB" id="A0A1I4E073"/>
<dbReference type="SUPFAM" id="SSF52540">
    <property type="entry name" value="P-loop containing nucleoside triphosphate hydrolases"/>
    <property type="match status" value="1"/>
</dbReference>
<name>A0A1I4E073_9PROT</name>
<keyword evidence="8 10" id="KW-1133">Transmembrane helix</keyword>
<dbReference type="InterPro" id="IPR036640">
    <property type="entry name" value="ABC1_TM_sf"/>
</dbReference>
<evidence type="ECO:0000256" key="10">
    <source>
        <dbReference type="SAM" id="Phobius"/>
    </source>
</evidence>
<reference evidence="14 15" key="1">
    <citation type="submission" date="2016-10" db="EMBL/GenBank/DDBJ databases">
        <authorList>
            <person name="de Groot N.N."/>
        </authorList>
    </citation>
    <scope>NUCLEOTIDE SEQUENCE [LARGE SCALE GENOMIC DNA]</scope>
    <source>
        <strain evidence="14 15">DSM 19981</strain>
    </source>
</reference>
<dbReference type="STRING" id="1123062.SAMN02745775_113106"/>
<dbReference type="RefSeq" id="WP_092962529.1">
    <property type="nucleotide sequence ID" value="NZ_FOSQ01000013.1"/>
</dbReference>
<evidence type="ECO:0000259" key="11">
    <source>
        <dbReference type="PROSITE" id="PS50893"/>
    </source>
</evidence>
<keyword evidence="4 10" id="KW-0812">Transmembrane</keyword>
<evidence type="ECO:0000259" key="12">
    <source>
        <dbReference type="PROSITE" id="PS50929"/>
    </source>
</evidence>
<dbReference type="Gene3D" id="3.90.70.10">
    <property type="entry name" value="Cysteine proteinases"/>
    <property type="match status" value="1"/>
</dbReference>
<evidence type="ECO:0000256" key="7">
    <source>
        <dbReference type="ARBA" id="ARBA00022840"/>
    </source>
</evidence>
<evidence type="ECO:0000256" key="1">
    <source>
        <dbReference type="ARBA" id="ARBA00004651"/>
    </source>
</evidence>
<feature type="transmembrane region" description="Helical" evidence="10">
    <location>
        <begin position="195"/>
        <end position="215"/>
    </location>
</feature>
<feature type="transmembrane region" description="Helical" evidence="10">
    <location>
        <begin position="384"/>
        <end position="406"/>
    </location>
</feature>
<keyword evidence="2" id="KW-0813">Transport</keyword>
<feature type="transmembrane region" description="Helical" evidence="10">
    <location>
        <begin position="300"/>
        <end position="318"/>
    </location>
</feature>